<comment type="caution">
    <text evidence="3">The sequence shown here is derived from an EMBL/GenBank/DDBJ whole genome shotgun (WGS) entry which is preliminary data.</text>
</comment>
<organism evidence="3 4">
    <name type="scientific">Thalictrum thalictroides</name>
    <name type="common">Rue-anemone</name>
    <name type="synonym">Anemone thalictroides</name>
    <dbReference type="NCBI Taxonomy" id="46969"/>
    <lineage>
        <taxon>Eukaryota</taxon>
        <taxon>Viridiplantae</taxon>
        <taxon>Streptophyta</taxon>
        <taxon>Embryophyta</taxon>
        <taxon>Tracheophyta</taxon>
        <taxon>Spermatophyta</taxon>
        <taxon>Magnoliopsida</taxon>
        <taxon>Ranunculales</taxon>
        <taxon>Ranunculaceae</taxon>
        <taxon>Thalictroideae</taxon>
        <taxon>Thalictrum</taxon>
    </lineage>
</organism>
<feature type="compositionally biased region" description="Basic and acidic residues" evidence="1">
    <location>
        <begin position="227"/>
        <end position="245"/>
    </location>
</feature>
<evidence type="ECO:0000256" key="1">
    <source>
        <dbReference type="SAM" id="MobiDB-lite"/>
    </source>
</evidence>
<reference evidence="3 4" key="1">
    <citation type="submission" date="2020-06" db="EMBL/GenBank/DDBJ databases">
        <title>Transcriptomic and genomic resources for Thalictrum thalictroides and T. hernandezii: Facilitating candidate gene discovery in an emerging model plant lineage.</title>
        <authorList>
            <person name="Arias T."/>
            <person name="Riano-Pachon D.M."/>
            <person name="Di Stilio V.S."/>
        </authorList>
    </citation>
    <scope>NUCLEOTIDE SEQUENCE [LARGE SCALE GENOMIC DNA]</scope>
    <source>
        <strain evidence="4">cv. WT478/WT964</strain>
        <tissue evidence="3">Leaves</tissue>
    </source>
</reference>
<name>A0A7J6WXW4_THATH</name>
<feature type="compositionally biased region" description="Polar residues" evidence="1">
    <location>
        <begin position="121"/>
        <end position="134"/>
    </location>
</feature>
<keyword evidence="4" id="KW-1185">Reference proteome</keyword>
<dbReference type="EMBL" id="JABWDY010009458">
    <property type="protein sequence ID" value="KAF5201428.1"/>
    <property type="molecule type" value="Genomic_DNA"/>
</dbReference>
<protein>
    <recommendedName>
        <fullName evidence="5">Transmembrane protein</fullName>
    </recommendedName>
</protein>
<dbReference type="Proteomes" id="UP000554482">
    <property type="component" value="Unassembled WGS sequence"/>
</dbReference>
<feature type="transmembrane region" description="Helical" evidence="2">
    <location>
        <begin position="69"/>
        <end position="90"/>
    </location>
</feature>
<feature type="region of interest" description="Disordered" evidence="1">
    <location>
        <begin position="111"/>
        <end position="200"/>
    </location>
</feature>
<sequence>MQREMKKKLKRSQEMMRVEAPAPAHVPVPVVPKHVRFHSQPPRTKLRAIPLHHEVQHEHPNKTRQKRTVIAIAVSAGIISLIRFFGLMFFCWKYGRSRRRRSLVKISVSCSDGESRRSNNDNEITTAISKSPSDGSKIFRGSPKDRVKVDKDKPNDKEVSKGPLEIENKGKGIDNNVSLQDNKASKDVVQEENGENEGWEVPKRKHIYKTRWDSVDAPLGLQIGGSKGEDSSKAPYERTNPEGNKENLNMEEMGRGPGPPA</sequence>
<dbReference type="AlphaFoldDB" id="A0A7J6WXW4"/>
<feature type="compositionally biased region" description="Basic and acidic residues" evidence="1">
    <location>
        <begin position="142"/>
        <end position="172"/>
    </location>
</feature>
<keyword evidence="2" id="KW-1133">Transmembrane helix</keyword>
<keyword evidence="2" id="KW-0812">Transmembrane</keyword>
<feature type="region of interest" description="Disordered" evidence="1">
    <location>
        <begin position="214"/>
        <end position="261"/>
    </location>
</feature>
<accession>A0A7J6WXW4</accession>
<evidence type="ECO:0008006" key="5">
    <source>
        <dbReference type="Google" id="ProtNLM"/>
    </source>
</evidence>
<keyword evidence="2" id="KW-0472">Membrane</keyword>
<evidence type="ECO:0000313" key="3">
    <source>
        <dbReference type="EMBL" id="KAF5201428.1"/>
    </source>
</evidence>
<proteinExistence type="predicted"/>
<evidence type="ECO:0000313" key="4">
    <source>
        <dbReference type="Proteomes" id="UP000554482"/>
    </source>
</evidence>
<gene>
    <name evidence="3" type="ORF">FRX31_008985</name>
</gene>
<evidence type="ECO:0000256" key="2">
    <source>
        <dbReference type="SAM" id="Phobius"/>
    </source>
</evidence>